<proteinExistence type="predicted"/>
<gene>
    <name evidence="2" type="ORF">ZIOFF_069850</name>
</gene>
<evidence type="ECO:0000256" key="1">
    <source>
        <dbReference type="SAM" id="Phobius"/>
    </source>
</evidence>
<dbReference type="AlphaFoldDB" id="A0A8J5ES41"/>
<feature type="transmembrane region" description="Helical" evidence="1">
    <location>
        <begin position="186"/>
        <end position="204"/>
    </location>
</feature>
<evidence type="ECO:0000313" key="3">
    <source>
        <dbReference type="Proteomes" id="UP000734854"/>
    </source>
</evidence>
<sequence length="209" mass="23743">MNCRKDSGSRMVTPSRSGELWTIGDVLLVFGPSRHDQEEEGDMEVVMKRMNLYQAVAYIEASAVIYQDGKILIEVDHLQAASCPFLQIKGTNKEVVSTAASILSLHGSYTTKSYLQIILESLPDFGNESDGIHNHQAARLQDLVEFIQTQAGNLNYDVSTKEILPRDAIFEDLNCRIRKLERWNTINMVFWTILMSAIVGYSLYQRKRH</sequence>
<keyword evidence="1" id="KW-0812">Transmembrane</keyword>
<name>A0A8J5ES41_ZINOF</name>
<keyword evidence="1" id="KW-0472">Membrane</keyword>
<dbReference type="EMBL" id="JACMSC010000020">
    <property type="protein sequence ID" value="KAG6472388.1"/>
    <property type="molecule type" value="Genomic_DNA"/>
</dbReference>
<keyword evidence="1" id="KW-1133">Transmembrane helix</keyword>
<protein>
    <submittedName>
        <fullName evidence="2">Uncharacterized protein</fullName>
    </submittedName>
</protein>
<comment type="caution">
    <text evidence="2">The sequence shown here is derived from an EMBL/GenBank/DDBJ whole genome shotgun (WGS) entry which is preliminary data.</text>
</comment>
<dbReference type="Proteomes" id="UP000734854">
    <property type="component" value="Unassembled WGS sequence"/>
</dbReference>
<organism evidence="2 3">
    <name type="scientific">Zingiber officinale</name>
    <name type="common">Ginger</name>
    <name type="synonym">Amomum zingiber</name>
    <dbReference type="NCBI Taxonomy" id="94328"/>
    <lineage>
        <taxon>Eukaryota</taxon>
        <taxon>Viridiplantae</taxon>
        <taxon>Streptophyta</taxon>
        <taxon>Embryophyta</taxon>
        <taxon>Tracheophyta</taxon>
        <taxon>Spermatophyta</taxon>
        <taxon>Magnoliopsida</taxon>
        <taxon>Liliopsida</taxon>
        <taxon>Zingiberales</taxon>
        <taxon>Zingiberaceae</taxon>
        <taxon>Zingiber</taxon>
    </lineage>
</organism>
<evidence type="ECO:0000313" key="2">
    <source>
        <dbReference type="EMBL" id="KAG6472388.1"/>
    </source>
</evidence>
<keyword evidence="3" id="KW-1185">Reference proteome</keyword>
<accession>A0A8J5ES41</accession>
<reference evidence="2 3" key="1">
    <citation type="submission" date="2020-08" db="EMBL/GenBank/DDBJ databases">
        <title>Plant Genome Project.</title>
        <authorList>
            <person name="Zhang R.-G."/>
        </authorList>
    </citation>
    <scope>NUCLEOTIDE SEQUENCE [LARGE SCALE GENOMIC DNA]</scope>
    <source>
        <tissue evidence="2">Rhizome</tissue>
    </source>
</reference>